<dbReference type="InterPro" id="IPR043129">
    <property type="entry name" value="ATPase_NBD"/>
</dbReference>
<dbReference type="RefSeq" id="WP_072744161.1">
    <property type="nucleotide sequence ID" value="NZ_FQXR01000006.1"/>
</dbReference>
<proteinExistence type="inferred from homology"/>
<feature type="domain" description="SHS2" evidence="9">
    <location>
        <begin position="15"/>
        <end position="212"/>
    </location>
</feature>
<feature type="coiled-coil region" evidence="8">
    <location>
        <begin position="109"/>
        <end position="136"/>
    </location>
</feature>
<sequence length="663" mass="75195">MLDFNATVKNPEDLIFSLDIGTRTVIGIVGIYEDEKFKVLESCIKEHNKRNMYDGQIHDIEGVTKIVKEVKEELEEKLELPLKKVSIAAAGRALKTSRIRIDKEIDKTVEISNNMIEALELEAAQKSQELIDEEKSKNDLKYYCIGYSVVNYYLDDSFIENLEGHKGEKIGVDLLATFLPQVVIDSLYVVVNRAGLEVSNITLEPIAAINVAIKENLRLLNLALVDIGAGTSDIAITKDGTIMAYAMTATAGDELTESLARAYLLDFDSSEKLKINLNKENTHEFSDIVGVKYKLTTEEIISNIENEIDKLAKEISEKIIEYNGKAPSAVFLVGGSSQIPTLNEHIANCLGLPKERVAIRDISFIENVEGIEDELKGPDIVTPIGIAMEGVNSKYKNFIQIYINGEEIRVFNTENIKVSDVLILIGYNPRKLIPQRGEDFIYYVNGKKKLIKGELGKPAEIYVNGTFANLNTELKDRDFIDLRDSTKGDKKILYLYDCIPKSKVIVLNNEEVNLIRELQINGLETEENIIIKEGDRVEYFEINTVYELIEYMNMNIHDLKIYRNSKEVDLYTELENGDVLTIGTQNGTSNIKDSQREICLSINGKERNFQHEKKEFVFVDIFNYIDFDLSKPRGKLVLKLNGRDAEYLERLKDGDTIEVYWEN</sequence>
<dbReference type="STRING" id="1123281.SAMN02745180_01490"/>
<dbReference type="Pfam" id="PF14450">
    <property type="entry name" value="FtsA"/>
    <property type="match status" value="1"/>
</dbReference>
<dbReference type="PROSITE" id="PS01036">
    <property type="entry name" value="HSP70_3"/>
    <property type="match status" value="1"/>
</dbReference>
<evidence type="ECO:0000256" key="8">
    <source>
        <dbReference type="SAM" id="Coils"/>
    </source>
</evidence>
<dbReference type="CDD" id="cd24004">
    <property type="entry name" value="ASKHA_NBD_PilM-like"/>
    <property type="match status" value="1"/>
</dbReference>
<evidence type="ECO:0000313" key="11">
    <source>
        <dbReference type="Proteomes" id="UP000184389"/>
    </source>
</evidence>
<dbReference type="SMART" id="SM00842">
    <property type="entry name" value="FtsA"/>
    <property type="match status" value="1"/>
</dbReference>
<evidence type="ECO:0000259" key="9">
    <source>
        <dbReference type="SMART" id="SM00842"/>
    </source>
</evidence>
<evidence type="ECO:0000256" key="6">
    <source>
        <dbReference type="ARBA" id="ARBA00030945"/>
    </source>
</evidence>
<accession>A0A1M5X504</accession>
<dbReference type="PANTHER" id="PTHR32432">
    <property type="entry name" value="CELL DIVISION PROTEIN FTSA-RELATED"/>
    <property type="match status" value="1"/>
</dbReference>
<dbReference type="GO" id="GO:0051301">
    <property type="term" value="P:cell division"/>
    <property type="evidence" value="ECO:0007669"/>
    <property type="project" value="UniProtKB-KW"/>
</dbReference>
<keyword evidence="11" id="KW-1185">Reference proteome</keyword>
<evidence type="ECO:0000256" key="1">
    <source>
        <dbReference type="ARBA" id="ARBA00007381"/>
    </source>
</evidence>
<keyword evidence="4" id="KW-0346">Stress response</keyword>
<dbReference type="Gene3D" id="3.30.420.40">
    <property type="match status" value="2"/>
</dbReference>
<dbReference type="Proteomes" id="UP000184389">
    <property type="component" value="Unassembled WGS sequence"/>
</dbReference>
<organism evidence="10 11">
    <name type="scientific">Sporanaerobacter acetigenes DSM 13106</name>
    <dbReference type="NCBI Taxonomy" id="1123281"/>
    <lineage>
        <taxon>Bacteria</taxon>
        <taxon>Bacillati</taxon>
        <taxon>Bacillota</taxon>
        <taxon>Tissierellia</taxon>
        <taxon>Tissierellales</taxon>
        <taxon>Sporanaerobacteraceae</taxon>
        <taxon>Sporanaerobacter</taxon>
    </lineage>
</organism>
<evidence type="ECO:0000313" key="10">
    <source>
        <dbReference type="EMBL" id="SHH94915.1"/>
    </source>
</evidence>
<dbReference type="SUPFAM" id="SSF53067">
    <property type="entry name" value="Actin-like ATPase domain"/>
    <property type="match status" value="2"/>
</dbReference>
<evidence type="ECO:0000256" key="2">
    <source>
        <dbReference type="ARBA" id="ARBA00014415"/>
    </source>
</evidence>
<dbReference type="AlphaFoldDB" id="A0A1M5X504"/>
<evidence type="ECO:0000256" key="7">
    <source>
        <dbReference type="ARBA" id="ARBA00033103"/>
    </source>
</evidence>
<dbReference type="PANTHER" id="PTHR32432:SF3">
    <property type="entry name" value="ETHANOLAMINE UTILIZATION PROTEIN EUTJ"/>
    <property type="match status" value="1"/>
</dbReference>
<dbReference type="InterPro" id="IPR050696">
    <property type="entry name" value="FtsA/MreB"/>
</dbReference>
<name>A0A1M5X504_9FIRM</name>
<keyword evidence="10" id="KW-0131">Cell cycle</keyword>
<evidence type="ECO:0000256" key="4">
    <source>
        <dbReference type="ARBA" id="ARBA00023016"/>
    </source>
</evidence>
<comment type="similarity">
    <text evidence="1">Belongs to the heat shock protein 70 family.</text>
</comment>
<keyword evidence="10" id="KW-0132">Cell division</keyword>
<dbReference type="InterPro" id="IPR018181">
    <property type="entry name" value="Heat_shock_70_CS"/>
</dbReference>
<protein>
    <recommendedName>
        <fullName evidence="2">Chaperone protein DnaK</fullName>
    </recommendedName>
    <alternativeName>
        <fullName evidence="3">Chaperone protein dnaK</fullName>
    </alternativeName>
    <alternativeName>
        <fullName evidence="7">HSP70</fullName>
    </alternativeName>
    <alternativeName>
        <fullName evidence="6">Heat shock 70 kDa protein</fullName>
    </alternativeName>
    <alternativeName>
        <fullName evidence="5">Heat shock protein 70</fullName>
    </alternativeName>
</protein>
<evidence type="ECO:0000256" key="5">
    <source>
        <dbReference type="ARBA" id="ARBA00030019"/>
    </source>
</evidence>
<reference evidence="10 11" key="1">
    <citation type="submission" date="2016-11" db="EMBL/GenBank/DDBJ databases">
        <authorList>
            <person name="Jaros S."/>
            <person name="Januszkiewicz K."/>
            <person name="Wedrychowicz H."/>
        </authorList>
    </citation>
    <scope>NUCLEOTIDE SEQUENCE [LARGE SCALE GENOMIC DNA]</scope>
    <source>
        <strain evidence="10 11">DSM 13106</strain>
    </source>
</reference>
<feature type="coiled-coil region" evidence="8">
    <location>
        <begin position="294"/>
        <end position="321"/>
    </location>
</feature>
<dbReference type="EMBL" id="FQXR01000006">
    <property type="protein sequence ID" value="SHH94915.1"/>
    <property type="molecule type" value="Genomic_DNA"/>
</dbReference>
<dbReference type="InterPro" id="IPR003494">
    <property type="entry name" value="SHS2_FtsA"/>
</dbReference>
<gene>
    <name evidence="10" type="ORF">SAMN02745180_01490</name>
</gene>
<dbReference type="OrthoDB" id="9768127at2"/>
<keyword evidence="8" id="KW-0175">Coiled coil</keyword>
<evidence type="ECO:0000256" key="3">
    <source>
        <dbReference type="ARBA" id="ARBA00017249"/>
    </source>
</evidence>